<evidence type="ECO:0000313" key="3">
    <source>
        <dbReference type="Proteomes" id="UP000826656"/>
    </source>
</evidence>
<dbReference type="Proteomes" id="UP000826656">
    <property type="component" value="Unassembled WGS sequence"/>
</dbReference>
<gene>
    <name evidence="2" type="ORF">KY290_011018</name>
</gene>
<keyword evidence="3" id="KW-1185">Reference proteome</keyword>
<organism evidence="2 3">
    <name type="scientific">Solanum tuberosum</name>
    <name type="common">Potato</name>
    <dbReference type="NCBI Taxonomy" id="4113"/>
    <lineage>
        <taxon>Eukaryota</taxon>
        <taxon>Viridiplantae</taxon>
        <taxon>Streptophyta</taxon>
        <taxon>Embryophyta</taxon>
        <taxon>Tracheophyta</taxon>
        <taxon>Spermatophyta</taxon>
        <taxon>Magnoliopsida</taxon>
        <taxon>eudicotyledons</taxon>
        <taxon>Gunneridae</taxon>
        <taxon>Pentapetalae</taxon>
        <taxon>asterids</taxon>
        <taxon>lamiids</taxon>
        <taxon>Solanales</taxon>
        <taxon>Solanaceae</taxon>
        <taxon>Solanoideae</taxon>
        <taxon>Solaneae</taxon>
        <taxon>Solanum</taxon>
    </lineage>
</organism>
<reference evidence="2 3" key="1">
    <citation type="journal article" date="2021" name="bioRxiv">
        <title>Chromosome-scale and haplotype-resolved genome assembly of a tetraploid potato cultivar.</title>
        <authorList>
            <person name="Sun H."/>
            <person name="Jiao W.-B."/>
            <person name="Krause K."/>
            <person name="Campoy J.A."/>
            <person name="Goel M."/>
            <person name="Folz-Donahue K."/>
            <person name="Kukat C."/>
            <person name="Huettel B."/>
            <person name="Schneeberger K."/>
        </authorList>
    </citation>
    <scope>NUCLEOTIDE SEQUENCE [LARGE SCALE GENOMIC DNA]</scope>
    <source>
        <strain evidence="2">SolTubOtavaFocal</strain>
        <tissue evidence="2">Leaves</tissue>
    </source>
</reference>
<accession>A0ABQ7W0P1</accession>
<evidence type="ECO:0000313" key="2">
    <source>
        <dbReference type="EMBL" id="KAH0773881.1"/>
    </source>
</evidence>
<sequence>MGRYLREEMILPDPRERNPGPRDLQMPRQMFVGHVARLSIKLMNVVLKPRRRRSTLLTVMRKPRVTTNQEKIVPILKHFVLPTNIDDDEARNRFLLELKNLILNTDKPKSRPVVEPFSTKQIMNLSNSHSKPSISDLRHEVSSLKEEIKDIKSRLEKVEMDVLTDKVLKKTTLQEPDSDHESTQDNEVDSINNDHLAEPIVTNTGNNPTTSVVPGVTVVSSIIPQSHHIPVKIVVNKHFVINKIALLDSGADRNYIVKDINEDIILGIPFITEINILLI</sequence>
<evidence type="ECO:0008006" key="4">
    <source>
        <dbReference type="Google" id="ProtNLM"/>
    </source>
</evidence>
<feature type="coiled-coil region" evidence="1">
    <location>
        <begin position="134"/>
        <end position="161"/>
    </location>
</feature>
<keyword evidence="1" id="KW-0175">Coiled coil</keyword>
<proteinExistence type="predicted"/>
<protein>
    <recommendedName>
        <fullName evidence="4">Peptidase A2 domain-containing protein</fullName>
    </recommendedName>
</protein>
<dbReference type="EMBL" id="JAIVGD010000005">
    <property type="protein sequence ID" value="KAH0773881.1"/>
    <property type="molecule type" value="Genomic_DNA"/>
</dbReference>
<comment type="caution">
    <text evidence="2">The sequence shown here is derived from an EMBL/GenBank/DDBJ whole genome shotgun (WGS) entry which is preliminary data.</text>
</comment>
<evidence type="ECO:0000256" key="1">
    <source>
        <dbReference type="SAM" id="Coils"/>
    </source>
</evidence>
<name>A0ABQ7W0P1_SOLTU</name>